<gene>
    <name evidence="2" type="ORF">IRI77_29420</name>
</gene>
<feature type="signal peptide" evidence="1">
    <location>
        <begin position="1"/>
        <end position="22"/>
    </location>
</feature>
<dbReference type="SUPFAM" id="SSF48208">
    <property type="entry name" value="Six-hairpin glycosidases"/>
    <property type="match status" value="1"/>
</dbReference>
<dbReference type="RefSeq" id="WP_194448536.1">
    <property type="nucleotide sequence ID" value="NZ_CP063849.1"/>
</dbReference>
<dbReference type="GO" id="GO:0005975">
    <property type="term" value="P:carbohydrate metabolic process"/>
    <property type="evidence" value="ECO:0007669"/>
    <property type="project" value="InterPro"/>
</dbReference>
<keyword evidence="1" id="KW-0732">Signal</keyword>
<evidence type="ECO:0000256" key="1">
    <source>
        <dbReference type="SAM" id="SignalP"/>
    </source>
</evidence>
<sequence>MQGVIRPHVLLLALALGPLASAQPRFKVENHQVQILSGSELIAQSLSEGLWSLSCDWRENWPANWQHAQPAKISTEGEWTILTADLQACGGTWSLQDAYRLENGLIHGLRRFTWKGAQPATHVTLSVRFEVPADSAQPVLPGINYYGNPSGARSHRVPVSTGQPGEESLYEEHRYPMPFASLELHRGSRLWGAALHSIPSPAPYGNRPDQWWSLGFVSQQGSTELTLLSGPAASNGQRSVIKGLQRGFMPYPDAWLTVPPGAVIEKSFYLEAFPVDREGSAFQHSVLSSLDLFHPFYAGDLPAFSDIVRAKYRYAKTRWHESPDFTTFQKYVDRPQSVMGWTGQAEAPGYALQVLAPGLNDPAALTYAQKSLDFLSAATFYDGGFHNWYDLQKKTWDRAEVLNQGQAMLAFARAINTGRSAHRNTAKWEAFLRKASGIHAARILKADWKPASTNEASFIAPLVEAARLFQTPLYRQAALKAAQHYADRHLAMREPYWGGTLDASCEDKEAAALAFQGFLSLYEDTHQPEHLTWARHAADVVLTYTYVWDVPFPAGRLTDHRVRTRGWTAVSVQNQHLDVWGAIVAPEIYRLGQIDHREDLRQLALVMYRSCGQIIDPYGSQGEQLQQTNYAQRGADVELAKLRGDYNESWTVFWITAHFLTGAARFAELGVPIWTQP</sequence>
<dbReference type="KEGG" id="pfer:IRI77_29420"/>
<reference evidence="2 3" key="1">
    <citation type="submission" date="2020-10" db="EMBL/GenBank/DDBJ databases">
        <title>Complete genome sequence of Paludibaculum fermentans P105T, a facultatively anaerobic acidobacterium capable of dissimilatory Fe(III) reduction.</title>
        <authorList>
            <person name="Dedysh S.N."/>
            <person name="Beletsky A.V."/>
            <person name="Kulichevskaya I.S."/>
            <person name="Mardanov A.V."/>
            <person name="Ravin N.V."/>
        </authorList>
    </citation>
    <scope>NUCLEOTIDE SEQUENCE [LARGE SCALE GENOMIC DNA]</scope>
    <source>
        <strain evidence="2 3">P105</strain>
    </source>
</reference>
<feature type="chain" id="PRO_5032993830" evidence="1">
    <location>
        <begin position="23"/>
        <end position="677"/>
    </location>
</feature>
<dbReference type="InterPro" id="IPR008928">
    <property type="entry name" value="6-hairpin_glycosidase_sf"/>
</dbReference>
<evidence type="ECO:0000313" key="2">
    <source>
        <dbReference type="EMBL" id="QOY86867.1"/>
    </source>
</evidence>
<dbReference type="Proteomes" id="UP000593892">
    <property type="component" value="Chromosome"/>
</dbReference>
<proteinExistence type="predicted"/>
<dbReference type="AlphaFoldDB" id="A0A7S7NNH9"/>
<accession>A0A7S7NNH9</accession>
<dbReference type="EMBL" id="CP063849">
    <property type="protein sequence ID" value="QOY86867.1"/>
    <property type="molecule type" value="Genomic_DNA"/>
</dbReference>
<keyword evidence="3" id="KW-1185">Reference proteome</keyword>
<evidence type="ECO:0000313" key="3">
    <source>
        <dbReference type="Proteomes" id="UP000593892"/>
    </source>
</evidence>
<name>A0A7S7NNH9_PALFE</name>
<protein>
    <submittedName>
        <fullName evidence="2">Uncharacterized protein</fullName>
    </submittedName>
</protein>
<organism evidence="2 3">
    <name type="scientific">Paludibaculum fermentans</name>
    <dbReference type="NCBI Taxonomy" id="1473598"/>
    <lineage>
        <taxon>Bacteria</taxon>
        <taxon>Pseudomonadati</taxon>
        <taxon>Acidobacteriota</taxon>
        <taxon>Terriglobia</taxon>
        <taxon>Bryobacterales</taxon>
        <taxon>Bryobacteraceae</taxon>
        <taxon>Paludibaculum</taxon>
    </lineage>
</organism>